<dbReference type="Ensembl" id="ENSMMDT00005020721.1">
    <property type="protein sequence ID" value="ENSMMDP00005020245.1"/>
    <property type="gene ID" value="ENSMMDG00005009978.1"/>
</dbReference>
<dbReference type="Proteomes" id="UP000472263">
    <property type="component" value="Chromosome 22"/>
</dbReference>
<reference evidence="1" key="2">
    <citation type="submission" date="2025-08" db="UniProtKB">
        <authorList>
            <consortium name="Ensembl"/>
        </authorList>
    </citation>
    <scope>IDENTIFICATION</scope>
</reference>
<reference evidence="1" key="1">
    <citation type="submission" date="2019-06" db="EMBL/GenBank/DDBJ databases">
        <authorList>
            <consortium name="Wellcome Sanger Institute Data Sharing"/>
        </authorList>
    </citation>
    <scope>NUCLEOTIDE SEQUENCE [LARGE SCALE GENOMIC DNA]</scope>
</reference>
<dbReference type="InParanoid" id="A0A667XRD2"/>
<keyword evidence="2" id="KW-1185">Reference proteome</keyword>
<proteinExistence type="predicted"/>
<organism evidence="1 2">
    <name type="scientific">Myripristis murdjan</name>
    <name type="common">pinecone soldierfish</name>
    <dbReference type="NCBI Taxonomy" id="586833"/>
    <lineage>
        <taxon>Eukaryota</taxon>
        <taxon>Metazoa</taxon>
        <taxon>Chordata</taxon>
        <taxon>Craniata</taxon>
        <taxon>Vertebrata</taxon>
        <taxon>Euteleostomi</taxon>
        <taxon>Actinopterygii</taxon>
        <taxon>Neopterygii</taxon>
        <taxon>Teleostei</taxon>
        <taxon>Neoteleostei</taxon>
        <taxon>Acanthomorphata</taxon>
        <taxon>Holocentriformes</taxon>
        <taxon>Holocentridae</taxon>
        <taxon>Myripristis</taxon>
    </lineage>
</organism>
<evidence type="ECO:0000313" key="1">
    <source>
        <dbReference type="Ensembl" id="ENSMMDP00005020245.1"/>
    </source>
</evidence>
<dbReference type="AlphaFoldDB" id="A0A667XRD2"/>
<name>A0A667XRD2_9TELE</name>
<accession>A0A667XRD2</accession>
<protein>
    <submittedName>
        <fullName evidence="1">Uncharacterized protein</fullName>
    </submittedName>
</protein>
<evidence type="ECO:0000313" key="2">
    <source>
        <dbReference type="Proteomes" id="UP000472263"/>
    </source>
</evidence>
<sequence length="132" mass="14640">IRNSVVHINTHEFPMILNTRFDITQRFGPLAVVWSSSSGLVPPAVVWSQQWFAVVWSSSSGLVLQQWFGPPAEVWSSSRGLVLQQRFGPCSFSKGGTVLCRKVDLLDICPPAPHHITTFISLPSVSLLFPPR</sequence>
<reference evidence="1" key="3">
    <citation type="submission" date="2025-09" db="UniProtKB">
        <authorList>
            <consortium name="Ensembl"/>
        </authorList>
    </citation>
    <scope>IDENTIFICATION</scope>
</reference>